<evidence type="ECO:0000256" key="1">
    <source>
        <dbReference type="SAM" id="MobiDB-lite"/>
    </source>
</evidence>
<sequence>MPYWVKHYKTRDGSRDSTPIQTIPINFTSCSLELLCMKQENAFPPSLSNLLPSPRPSLQQPPAATASPPNQAIDERTYMILLSCREQTSLNGGRAFKLYSSKTRSKAETALHTITCIIESLAPVLDLCLSTDLLSLLLLPSPRRIEELPSLVAQYAVSVKQNRQELLSLARLHINNQSILYLMCELTSMKILNDLQTNEIEFDVCHPVTGATLVHMATLLGDEKLSDTLRYLKSSMSSEDYYKYINRTCKYEYITTGGGGGGNGGGTNVTNGTDGLLSVDK</sequence>
<feature type="region of interest" description="Disordered" evidence="1">
    <location>
        <begin position="48"/>
        <end position="70"/>
    </location>
</feature>
<proteinExistence type="predicted"/>
<organism evidence="2">
    <name type="scientific">Amphimedon queenslandica</name>
    <name type="common">Sponge</name>
    <dbReference type="NCBI Taxonomy" id="400682"/>
    <lineage>
        <taxon>Eukaryota</taxon>
        <taxon>Metazoa</taxon>
        <taxon>Porifera</taxon>
        <taxon>Demospongiae</taxon>
        <taxon>Heteroscleromorpha</taxon>
        <taxon>Haplosclerida</taxon>
        <taxon>Niphatidae</taxon>
        <taxon>Amphimedon</taxon>
    </lineage>
</organism>
<dbReference type="AlphaFoldDB" id="A0A1X7T4C8"/>
<feature type="compositionally biased region" description="Low complexity" evidence="1">
    <location>
        <begin position="48"/>
        <end position="62"/>
    </location>
</feature>
<dbReference type="EnsemblMetazoa" id="Aqu2.1.09339_001">
    <property type="protein sequence ID" value="Aqu2.1.09339_001"/>
    <property type="gene ID" value="Aqu2.1.09339"/>
</dbReference>
<name>A0A1X7T4C8_AMPQE</name>
<dbReference type="OrthoDB" id="10021675at2759"/>
<protein>
    <submittedName>
        <fullName evidence="2">Uncharacterized protein</fullName>
    </submittedName>
</protein>
<evidence type="ECO:0000313" key="2">
    <source>
        <dbReference type="EnsemblMetazoa" id="Aqu2.1.09339_001"/>
    </source>
</evidence>
<accession>A0A1X7T4C8</accession>
<reference evidence="2" key="1">
    <citation type="submission" date="2017-05" db="UniProtKB">
        <authorList>
            <consortium name="EnsemblMetazoa"/>
        </authorList>
    </citation>
    <scope>IDENTIFICATION</scope>
</reference>
<dbReference type="InParanoid" id="A0A1X7T4C8"/>